<evidence type="ECO:0000313" key="3">
    <source>
        <dbReference type="EMBL" id="WVZ21087.1"/>
    </source>
</evidence>
<dbReference type="Pfam" id="PF03108">
    <property type="entry name" value="DBD_Tnp_Mut"/>
    <property type="match status" value="1"/>
</dbReference>
<feature type="domain" description="PB1-like" evidence="2">
    <location>
        <begin position="2"/>
        <end position="78"/>
    </location>
</feature>
<dbReference type="AlphaFoldDB" id="A0AAQ3P5K6"/>
<dbReference type="Proteomes" id="UP001374535">
    <property type="component" value="Chromosome 2"/>
</dbReference>
<protein>
    <recommendedName>
        <fullName evidence="5">Transposase MuDR plant domain-containing protein</fullName>
    </recommendedName>
</protein>
<gene>
    <name evidence="3" type="ORF">V8G54_008409</name>
</gene>
<dbReference type="InterPro" id="IPR004332">
    <property type="entry name" value="Transposase_MuDR"/>
</dbReference>
<dbReference type="PANTHER" id="PTHR31973">
    <property type="entry name" value="POLYPROTEIN, PUTATIVE-RELATED"/>
    <property type="match status" value="1"/>
</dbReference>
<name>A0AAQ3P5K6_VIGMU</name>
<reference evidence="3 4" key="1">
    <citation type="journal article" date="2023" name="Life. Sci Alliance">
        <title>Evolutionary insights into 3D genome organization and epigenetic landscape of Vigna mungo.</title>
        <authorList>
            <person name="Junaid A."/>
            <person name="Singh B."/>
            <person name="Bhatia S."/>
        </authorList>
    </citation>
    <scope>NUCLEOTIDE SEQUENCE [LARGE SCALE GENOMIC DNA]</scope>
    <source>
        <strain evidence="3">Urdbean</strain>
    </source>
</reference>
<evidence type="ECO:0000259" key="1">
    <source>
        <dbReference type="Pfam" id="PF03108"/>
    </source>
</evidence>
<keyword evidence="4" id="KW-1185">Reference proteome</keyword>
<proteinExistence type="predicted"/>
<organism evidence="3 4">
    <name type="scientific">Vigna mungo</name>
    <name type="common">Black gram</name>
    <name type="synonym">Phaseolus mungo</name>
    <dbReference type="NCBI Taxonomy" id="3915"/>
    <lineage>
        <taxon>Eukaryota</taxon>
        <taxon>Viridiplantae</taxon>
        <taxon>Streptophyta</taxon>
        <taxon>Embryophyta</taxon>
        <taxon>Tracheophyta</taxon>
        <taxon>Spermatophyta</taxon>
        <taxon>Magnoliopsida</taxon>
        <taxon>eudicotyledons</taxon>
        <taxon>Gunneridae</taxon>
        <taxon>Pentapetalae</taxon>
        <taxon>rosids</taxon>
        <taxon>fabids</taxon>
        <taxon>Fabales</taxon>
        <taxon>Fabaceae</taxon>
        <taxon>Papilionoideae</taxon>
        <taxon>50 kb inversion clade</taxon>
        <taxon>NPAAA clade</taxon>
        <taxon>indigoferoid/millettioid clade</taxon>
        <taxon>Phaseoleae</taxon>
        <taxon>Vigna</taxon>
    </lineage>
</organism>
<dbReference type="Pfam" id="PF26130">
    <property type="entry name" value="PB1-like"/>
    <property type="match status" value="1"/>
</dbReference>
<accession>A0AAQ3P5K6</accession>
<dbReference type="PANTHER" id="PTHR31973:SF187">
    <property type="entry name" value="MUTATOR TRANSPOSASE MUDRA PROTEIN"/>
    <property type="match status" value="1"/>
</dbReference>
<dbReference type="EMBL" id="CP144699">
    <property type="protein sequence ID" value="WVZ21087.1"/>
    <property type="molecule type" value="Genomic_DNA"/>
</dbReference>
<evidence type="ECO:0008006" key="5">
    <source>
        <dbReference type="Google" id="ProtNLM"/>
    </source>
</evidence>
<feature type="domain" description="Transposase MuDR plant" evidence="1">
    <location>
        <begin position="317"/>
        <end position="370"/>
    </location>
</feature>
<evidence type="ECO:0000313" key="4">
    <source>
        <dbReference type="Proteomes" id="UP001374535"/>
    </source>
</evidence>
<sequence length="473" mass="53452">MEHIHVVIHHGGKFVNEGYLKYEGEIKTLCFDPDLWSYFVVVSVVKSLGYDGFKELWYSVGCGPVLDDRLQALTDDVEGIEEGGKGEELDEGVPAEGERIEVVVGQAEEVVGEDVVGEGIDVLVQETIEAEEIVGEAKEVHGEENENDVQRTEAAEVELQTPSIEVDREEADGIEFDMAELYGIEVQANTSEVDRAEAGEVEVEAEKDGEMDDVEVGDWSSTKESDGEMDNEDGLVDIDVIGQYDVSESCSDLEVEVEPFLPGSDSDMDEHDIDDSNWFNDDWQSQELISPHNSDEDCEHEGYGNFATFTQPKNMVDFNWEVGTYFMNKEDILDAIKSYAMENGKNLKLVKNDKKRIRVRCLGSKGECPWVAYFGFMGAVNSWQLRNVVDRHTCSREHKVRLFNAKWLSRKLEKTVRENPNVKGVDIRDKISRKWNIAISKNMAYRAKTYASDEVAGSFTEQYTRIFDYANEL</sequence>
<dbReference type="InterPro" id="IPR058594">
    <property type="entry name" value="PB1-like_dom_pln"/>
</dbReference>
<evidence type="ECO:0000259" key="2">
    <source>
        <dbReference type="Pfam" id="PF26130"/>
    </source>
</evidence>